<evidence type="ECO:0000313" key="1">
    <source>
        <dbReference type="EMBL" id="RNA04383.1"/>
    </source>
</evidence>
<proteinExistence type="predicted"/>
<comment type="caution">
    <text evidence="1">The sequence shown here is derived from an EMBL/GenBank/DDBJ whole genome shotgun (WGS) entry which is preliminary data.</text>
</comment>
<accession>A0A3M7PZF9</accession>
<gene>
    <name evidence="1" type="ORF">BpHYR1_018483</name>
</gene>
<sequence>MYVILRKNTCVTTVLFICNSKISYFFRILLPINQDDTIINILINGIEIIFQKDVLYYTGVIYTQSISYFLTKFYEKQQNLSLKTRILKKGLFFLINWEFFTLTFNNKITFYQMNPKITSSTNRYDKTLFFQFKINKKTSTILKKPI</sequence>
<dbReference type="AlphaFoldDB" id="A0A3M7PZF9"/>
<name>A0A3M7PZF9_BRAPC</name>
<evidence type="ECO:0000313" key="2">
    <source>
        <dbReference type="Proteomes" id="UP000276133"/>
    </source>
</evidence>
<organism evidence="1 2">
    <name type="scientific">Brachionus plicatilis</name>
    <name type="common">Marine rotifer</name>
    <name type="synonym">Brachionus muelleri</name>
    <dbReference type="NCBI Taxonomy" id="10195"/>
    <lineage>
        <taxon>Eukaryota</taxon>
        <taxon>Metazoa</taxon>
        <taxon>Spiralia</taxon>
        <taxon>Gnathifera</taxon>
        <taxon>Rotifera</taxon>
        <taxon>Eurotatoria</taxon>
        <taxon>Monogononta</taxon>
        <taxon>Pseudotrocha</taxon>
        <taxon>Ploima</taxon>
        <taxon>Brachionidae</taxon>
        <taxon>Brachionus</taxon>
    </lineage>
</organism>
<protein>
    <submittedName>
        <fullName evidence="1">Uncharacterized protein</fullName>
    </submittedName>
</protein>
<dbReference type="EMBL" id="REGN01008125">
    <property type="protein sequence ID" value="RNA04383.1"/>
    <property type="molecule type" value="Genomic_DNA"/>
</dbReference>
<keyword evidence="2" id="KW-1185">Reference proteome</keyword>
<reference evidence="1 2" key="1">
    <citation type="journal article" date="2018" name="Sci. Rep.">
        <title>Genomic signatures of local adaptation to the degree of environmental predictability in rotifers.</title>
        <authorList>
            <person name="Franch-Gras L."/>
            <person name="Hahn C."/>
            <person name="Garcia-Roger E.M."/>
            <person name="Carmona M.J."/>
            <person name="Serra M."/>
            <person name="Gomez A."/>
        </authorList>
    </citation>
    <scope>NUCLEOTIDE SEQUENCE [LARGE SCALE GENOMIC DNA]</scope>
    <source>
        <strain evidence="1">HYR1</strain>
    </source>
</reference>
<dbReference type="Proteomes" id="UP000276133">
    <property type="component" value="Unassembled WGS sequence"/>
</dbReference>